<keyword evidence="7" id="KW-1185">Reference proteome</keyword>
<dbReference type="PROSITE" id="PS50102">
    <property type="entry name" value="RRM"/>
    <property type="match status" value="2"/>
</dbReference>
<dbReference type="PANTHER" id="PTHR24012">
    <property type="entry name" value="RNA BINDING PROTEIN"/>
    <property type="match status" value="1"/>
</dbReference>
<dbReference type="Pfam" id="PF00076">
    <property type="entry name" value="RRM_1"/>
    <property type="match status" value="2"/>
</dbReference>
<dbReference type="Gene3D" id="3.30.70.330">
    <property type="match status" value="3"/>
</dbReference>
<feature type="domain" description="RRM" evidence="5">
    <location>
        <begin position="140"/>
        <end position="220"/>
    </location>
</feature>
<reference evidence="6" key="1">
    <citation type="submission" date="2025-08" db="UniProtKB">
        <authorList>
            <consortium name="Ensembl"/>
        </authorList>
    </citation>
    <scope>IDENTIFICATION</scope>
</reference>
<keyword evidence="3 4" id="KW-0694">RNA-binding</keyword>
<evidence type="ECO:0000256" key="2">
    <source>
        <dbReference type="ARBA" id="ARBA00022737"/>
    </source>
</evidence>
<dbReference type="Proteomes" id="UP000472260">
    <property type="component" value="Unassembled WGS sequence"/>
</dbReference>
<feature type="domain" description="RRM" evidence="5">
    <location>
        <begin position="48"/>
        <end position="131"/>
    </location>
</feature>
<dbReference type="InterPro" id="IPR035979">
    <property type="entry name" value="RBD_domain_sf"/>
</dbReference>
<accession>A0A671N6I4</accession>
<dbReference type="FunFam" id="3.30.70.330:FF:000015">
    <property type="entry name" value="CUGBP Elav-like family member 1 isoform 2"/>
    <property type="match status" value="1"/>
</dbReference>
<evidence type="ECO:0000313" key="7">
    <source>
        <dbReference type="Proteomes" id="UP000472260"/>
    </source>
</evidence>
<dbReference type="FunFam" id="3.30.70.330:FF:000013">
    <property type="entry name" value="CUGBP Elav-like family member 1 isoform 2"/>
    <property type="match status" value="1"/>
</dbReference>
<dbReference type="InterPro" id="IPR000504">
    <property type="entry name" value="RRM_dom"/>
</dbReference>
<protein>
    <submittedName>
        <fullName evidence="6">CUGBP Elav-like family member 2</fullName>
    </submittedName>
</protein>
<comment type="similarity">
    <text evidence="1">Belongs to the CELF/BRUNOL family.</text>
</comment>
<dbReference type="InterPro" id="IPR034198">
    <property type="entry name" value="CELF1/2_RRM2"/>
</dbReference>
<proteinExistence type="inferred from homology"/>
<sequence>MTSSYNLDFLPEMMVEGRLLSAGERINGTAGKMNGALEHSDQPDPDAIKMFVGQIPRSWSEKELKELFEPYGAVYQINILRDRSQNPPQSKGCCFVTFYTRKAALEAQNALHNIKTLTGMHHPIQMKPADSEKSNAVEDRKLFIGMVSKKCNENDIRVMFSPLGQIEECRILRGPDGLSRGCAFVTFSTRAMAQNAIKAMHQSQTMEGCSSPMVVKFADTQKDKEQRRLQQQLAQQMQQLNSASAWGSLTGLTGLTGLTPQYLAVRGHTHAALPTSSTANAAAALLQQATSSSNLGAFSGIQQMAGSTANSSVGAMGSLGSLGTLQGLAGATVGLNNINALAGSINSMAALNGGLGSTGLSNGSAGPMDALTQAYSGIQQYAAAALPTLYSQSLLQQQSAAGSQKEGMGTHTGNCLHWKCKVKSSFVSYDNPVSAQAAIQAMNGFQIGMKRLKVQLKRSKNDSKPY</sequence>
<evidence type="ECO:0000313" key="6">
    <source>
        <dbReference type="Ensembl" id="ENSSANP00000040074.1"/>
    </source>
</evidence>
<dbReference type="InterPro" id="IPR034196">
    <property type="entry name" value="CELF1/2_RRM1"/>
</dbReference>
<gene>
    <name evidence="6" type="primary">LOC107669708</name>
</gene>
<dbReference type="SUPFAM" id="SSF54928">
    <property type="entry name" value="RNA-binding domain, RBD"/>
    <property type="match status" value="2"/>
</dbReference>
<dbReference type="InterPro" id="IPR012677">
    <property type="entry name" value="Nucleotide-bd_a/b_plait_sf"/>
</dbReference>
<reference evidence="6" key="2">
    <citation type="submission" date="2025-09" db="UniProtKB">
        <authorList>
            <consortium name="Ensembl"/>
        </authorList>
    </citation>
    <scope>IDENTIFICATION</scope>
</reference>
<dbReference type="SMART" id="SM00360">
    <property type="entry name" value="RRM"/>
    <property type="match status" value="2"/>
</dbReference>
<dbReference type="CDD" id="cd12631">
    <property type="entry name" value="RRM1_CELF1_2_Bruno"/>
    <property type="match status" value="1"/>
</dbReference>
<dbReference type="AlphaFoldDB" id="A0A671N6I4"/>
<keyword evidence="2" id="KW-0677">Repeat</keyword>
<dbReference type="CDD" id="cd12634">
    <property type="entry name" value="RRM2_CELF1_2"/>
    <property type="match status" value="1"/>
</dbReference>
<evidence type="ECO:0000256" key="3">
    <source>
        <dbReference type="ARBA" id="ARBA00022884"/>
    </source>
</evidence>
<dbReference type="GO" id="GO:0003723">
    <property type="term" value="F:RNA binding"/>
    <property type="evidence" value="ECO:0007669"/>
    <property type="project" value="UniProtKB-UniRule"/>
</dbReference>
<name>A0A671N6I4_9TELE</name>
<dbReference type="Ensembl" id="ENSSANT00000042642.1">
    <property type="protein sequence ID" value="ENSSANP00000040074.1"/>
    <property type="gene ID" value="ENSSANG00000020059.1"/>
</dbReference>
<evidence type="ECO:0000259" key="5">
    <source>
        <dbReference type="PROSITE" id="PS50102"/>
    </source>
</evidence>
<evidence type="ECO:0000256" key="1">
    <source>
        <dbReference type="ARBA" id="ARBA00009621"/>
    </source>
</evidence>
<organism evidence="6 7">
    <name type="scientific">Sinocyclocheilus anshuiensis</name>
    <dbReference type="NCBI Taxonomy" id="1608454"/>
    <lineage>
        <taxon>Eukaryota</taxon>
        <taxon>Metazoa</taxon>
        <taxon>Chordata</taxon>
        <taxon>Craniata</taxon>
        <taxon>Vertebrata</taxon>
        <taxon>Euteleostomi</taxon>
        <taxon>Actinopterygii</taxon>
        <taxon>Neopterygii</taxon>
        <taxon>Teleostei</taxon>
        <taxon>Ostariophysi</taxon>
        <taxon>Cypriniformes</taxon>
        <taxon>Cyprinidae</taxon>
        <taxon>Cyprininae</taxon>
        <taxon>Sinocyclocheilus</taxon>
    </lineage>
</organism>
<evidence type="ECO:0000256" key="4">
    <source>
        <dbReference type="PROSITE-ProRule" id="PRU00176"/>
    </source>
</evidence>